<dbReference type="AlphaFoldDB" id="A0A9W7XRI2"/>
<reference evidence="2" key="1">
    <citation type="submission" date="2022-07" db="EMBL/GenBank/DDBJ databases">
        <title>Phylogenomic reconstructions and comparative analyses of Kickxellomycotina fungi.</title>
        <authorList>
            <person name="Reynolds N.K."/>
            <person name="Stajich J.E."/>
            <person name="Barry K."/>
            <person name="Grigoriev I.V."/>
            <person name="Crous P."/>
            <person name="Smith M.E."/>
        </authorList>
    </citation>
    <scope>NUCLEOTIDE SEQUENCE</scope>
    <source>
        <strain evidence="2">NBRC 105413</strain>
    </source>
</reference>
<proteinExistence type="predicted"/>
<protein>
    <submittedName>
        <fullName evidence="2">Uncharacterized protein</fullName>
    </submittedName>
</protein>
<organism evidence="2 3">
    <name type="scientific">Coemansia asiatica</name>
    <dbReference type="NCBI Taxonomy" id="1052880"/>
    <lineage>
        <taxon>Eukaryota</taxon>
        <taxon>Fungi</taxon>
        <taxon>Fungi incertae sedis</taxon>
        <taxon>Zoopagomycota</taxon>
        <taxon>Kickxellomycotina</taxon>
        <taxon>Kickxellomycetes</taxon>
        <taxon>Kickxellales</taxon>
        <taxon>Kickxellaceae</taxon>
        <taxon>Coemansia</taxon>
    </lineage>
</organism>
<dbReference type="Proteomes" id="UP001145021">
    <property type="component" value="Unassembled WGS sequence"/>
</dbReference>
<feature type="region of interest" description="Disordered" evidence="1">
    <location>
        <begin position="109"/>
        <end position="129"/>
    </location>
</feature>
<keyword evidence="3" id="KW-1185">Reference proteome</keyword>
<evidence type="ECO:0000256" key="1">
    <source>
        <dbReference type="SAM" id="MobiDB-lite"/>
    </source>
</evidence>
<sequence>MNCSSVSNAPELPKIFERDVCTISEPNVISMNIMFSHKNRNIEDLFDADTPVGRYNRRRVISNATAYPGMGAEADNASSACNSIYSKCSSEDYNNNNETQSLLTLTTNSKHKGIRKRRQNRSRSSSIRSLKSMVSGIFSTKTKSLGA</sequence>
<feature type="compositionally biased region" description="Basic residues" evidence="1">
    <location>
        <begin position="109"/>
        <end position="121"/>
    </location>
</feature>
<name>A0A9W7XRI2_9FUNG</name>
<accession>A0A9W7XRI2</accession>
<gene>
    <name evidence="2" type="ORF">LPJ64_000680</name>
</gene>
<dbReference type="EMBL" id="JANBOH010000014">
    <property type="protein sequence ID" value="KAJ1647995.1"/>
    <property type="molecule type" value="Genomic_DNA"/>
</dbReference>
<comment type="caution">
    <text evidence="2">The sequence shown here is derived from an EMBL/GenBank/DDBJ whole genome shotgun (WGS) entry which is preliminary data.</text>
</comment>
<evidence type="ECO:0000313" key="2">
    <source>
        <dbReference type="EMBL" id="KAJ1647995.1"/>
    </source>
</evidence>
<evidence type="ECO:0000313" key="3">
    <source>
        <dbReference type="Proteomes" id="UP001145021"/>
    </source>
</evidence>